<proteinExistence type="predicted"/>
<gene>
    <name evidence="1" type="ORF">DEHRE_13445</name>
</gene>
<protein>
    <submittedName>
        <fullName evidence="1">Uncharacterized protein</fullName>
    </submittedName>
</protein>
<evidence type="ECO:0000313" key="2">
    <source>
        <dbReference type="Proteomes" id="UP000018934"/>
    </source>
</evidence>
<reference evidence="1 2" key="1">
    <citation type="journal article" date="2013" name="Stand. Genomic Sci.">
        <title>Complete genome sequence of Dehalobacter restrictus PER-K23(T.).</title>
        <authorList>
            <person name="Kruse T."/>
            <person name="Maillard J."/>
            <person name="Goodwin L."/>
            <person name="Woyke T."/>
            <person name="Teshima H."/>
            <person name="Bruce D."/>
            <person name="Detter C."/>
            <person name="Tapia R."/>
            <person name="Han C."/>
            <person name="Huntemann M."/>
            <person name="Wei C.L."/>
            <person name="Han J."/>
            <person name="Chen A."/>
            <person name="Kyrpides N."/>
            <person name="Szeto E."/>
            <person name="Markowitz V."/>
            <person name="Ivanova N."/>
            <person name="Pagani I."/>
            <person name="Pati A."/>
            <person name="Pitluck S."/>
            <person name="Nolan M."/>
            <person name="Holliger C."/>
            <person name="Smidt H."/>
        </authorList>
    </citation>
    <scope>NUCLEOTIDE SEQUENCE [LARGE SCALE GENOMIC DNA]</scope>
    <source>
        <strain evidence="2">DSM 9455</strain>
    </source>
</reference>
<evidence type="ECO:0000313" key="1">
    <source>
        <dbReference type="EMBL" id="AHF10946.1"/>
    </source>
</evidence>
<organism evidence="1 2">
    <name type="scientific">Dehalobacter restrictus (strain DSM 9455 / PER-K23)</name>
    <dbReference type="NCBI Taxonomy" id="871738"/>
    <lineage>
        <taxon>Bacteria</taxon>
        <taxon>Bacillati</taxon>
        <taxon>Bacillota</taxon>
        <taxon>Clostridia</taxon>
        <taxon>Eubacteriales</taxon>
        <taxon>Desulfitobacteriaceae</taxon>
        <taxon>Dehalobacter</taxon>
    </lineage>
</organism>
<dbReference type="RefSeq" id="WP_019224663.1">
    <property type="nucleotide sequence ID" value="NZ_CP007033.1"/>
</dbReference>
<accession>A0ABN4BYR3</accession>
<name>A0ABN4BYR3_DEHRP</name>
<sequence>MAKDRRKVKEVLTTNNSLAWGHLNNTHPMPAGSIAFASPQAIGGMAEDRRRSPDKA</sequence>
<keyword evidence="2" id="KW-1185">Reference proteome</keyword>
<dbReference type="EMBL" id="CP007033">
    <property type="protein sequence ID" value="AHF10946.1"/>
    <property type="molecule type" value="Genomic_DNA"/>
</dbReference>
<dbReference type="Proteomes" id="UP000018934">
    <property type="component" value="Chromosome"/>
</dbReference>